<proteinExistence type="predicted"/>
<accession>A0A9P8SKZ8</accession>
<dbReference type="OrthoDB" id="2987506at2759"/>
<reference evidence="1" key="1">
    <citation type="submission" date="2021-09" db="EMBL/GenBank/DDBJ databases">
        <title>A high-quality genome of the endoparasitic fungus Hirsutella rhossiliensis with a comparison of Hirsutella genomes reveals transposable elements contributing to genome size variation.</title>
        <authorList>
            <person name="Lin R."/>
            <person name="Jiao Y."/>
            <person name="Sun X."/>
            <person name="Ling J."/>
            <person name="Xie B."/>
            <person name="Cheng X."/>
        </authorList>
    </citation>
    <scope>NUCLEOTIDE SEQUENCE</scope>
    <source>
        <strain evidence="1">HR02</strain>
    </source>
</reference>
<evidence type="ECO:0000313" key="2">
    <source>
        <dbReference type="Proteomes" id="UP000824596"/>
    </source>
</evidence>
<comment type="caution">
    <text evidence="1">The sequence shown here is derived from an EMBL/GenBank/DDBJ whole genome shotgun (WGS) entry which is preliminary data.</text>
</comment>
<sequence length="206" mass="23148">MTTYTVDINVDDYWVEQFNLNGYRLIMAKVFEDPQGNDYYNVVATADDVTPIMTAKWTDKYQITGSTQDFRIGNTISGISGEAGVKFQQSYVLDSWSEHHVIDDQSVPDNSFGFKNAITASAVVQLSLNGEWKSVYMSPLKFPPGKAILTPLPKVVFWFEARLESSTMIAMDQSNTILVNLTGSSSATLTYDKKGSWKRDKSRHDE</sequence>
<dbReference type="GeneID" id="68354168"/>
<dbReference type="EMBL" id="JAIZPD010000004">
    <property type="protein sequence ID" value="KAH0964611.1"/>
    <property type="molecule type" value="Genomic_DNA"/>
</dbReference>
<evidence type="ECO:0000313" key="1">
    <source>
        <dbReference type="EMBL" id="KAH0964611.1"/>
    </source>
</evidence>
<keyword evidence="2" id="KW-1185">Reference proteome</keyword>
<protein>
    <submittedName>
        <fullName evidence="1">Uncharacterized protein</fullName>
    </submittedName>
</protein>
<name>A0A9P8SKZ8_9HYPO</name>
<organism evidence="1 2">
    <name type="scientific">Hirsutella rhossiliensis</name>
    <dbReference type="NCBI Taxonomy" id="111463"/>
    <lineage>
        <taxon>Eukaryota</taxon>
        <taxon>Fungi</taxon>
        <taxon>Dikarya</taxon>
        <taxon>Ascomycota</taxon>
        <taxon>Pezizomycotina</taxon>
        <taxon>Sordariomycetes</taxon>
        <taxon>Hypocreomycetidae</taxon>
        <taxon>Hypocreales</taxon>
        <taxon>Ophiocordycipitaceae</taxon>
        <taxon>Hirsutella</taxon>
    </lineage>
</organism>
<dbReference type="RefSeq" id="XP_044722124.1">
    <property type="nucleotide sequence ID" value="XM_044863510.1"/>
</dbReference>
<dbReference type="AlphaFoldDB" id="A0A9P8SKZ8"/>
<gene>
    <name evidence="1" type="ORF">HRG_05039</name>
</gene>
<dbReference type="Proteomes" id="UP000824596">
    <property type="component" value="Unassembled WGS sequence"/>
</dbReference>